<evidence type="ECO:0000256" key="2">
    <source>
        <dbReference type="ARBA" id="ARBA00022692"/>
    </source>
</evidence>
<accession>A0A7S4P8M7</accession>
<keyword evidence="4 6" id="KW-0472">Membrane</keyword>
<keyword evidence="3 6" id="KW-1133">Transmembrane helix</keyword>
<proteinExistence type="predicted"/>
<reference evidence="8" key="1">
    <citation type="submission" date="2021-01" db="EMBL/GenBank/DDBJ databases">
        <authorList>
            <person name="Corre E."/>
            <person name="Pelletier E."/>
            <person name="Niang G."/>
            <person name="Scheremetjew M."/>
            <person name="Finn R."/>
            <person name="Kale V."/>
            <person name="Holt S."/>
            <person name="Cochrane G."/>
            <person name="Meng A."/>
            <person name="Brown T."/>
            <person name="Cohen L."/>
        </authorList>
    </citation>
    <scope>NUCLEOTIDE SEQUENCE</scope>
    <source>
        <strain evidence="8">CCMP 2712</strain>
    </source>
</reference>
<keyword evidence="7" id="KW-0732">Signal</keyword>
<feature type="signal peptide" evidence="7">
    <location>
        <begin position="1"/>
        <end position="20"/>
    </location>
</feature>
<evidence type="ECO:0008006" key="9">
    <source>
        <dbReference type="Google" id="ProtNLM"/>
    </source>
</evidence>
<evidence type="ECO:0000256" key="3">
    <source>
        <dbReference type="ARBA" id="ARBA00022989"/>
    </source>
</evidence>
<dbReference type="Pfam" id="PF05653">
    <property type="entry name" value="Mg_trans_NIPA"/>
    <property type="match status" value="1"/>
</dbReference>
<dbReference type="InterPro" id="IPR037185">
    <property type="entry name" value="EmrE-like"/>
</dbReference>
<dbReference type="SUPFAM" id="SSF103481">
    <property type="entry name" value="Multidrug resistance efflux transporter EmrE"/>
    <property type="match status" value="1"/>
</dbReference>
<organism evidence="8">
    <name type="scientific">Guillardia theta</name>
    <name type="common">Cryptophyte</name>
    <name type="synonym">Cryptomonas phi</name>
    <dbReference type="NCBI Taxonomy" id="55529"/>
    <lineage>
        <taxon>Eukaryota</taxon>
        <taxon>Cryptophyceae</taxon>
        <taxon>Pyrenomonadales</taxon>
        <taxon>Geminigeraceae</taxon>
        <taxon>Guillardia</taxon>
    </lineage>
</organism>
<evidence type="ECO:0000256" key="5">
    <source>
        <dbReference type="SAM" id="MobiDB-lite"/>
    </source>
</evidence>
<evidence type="ECO:0000256" key="6">
    <source>
        <dbReference type="SAM" id="Phobius"/>
    </source>
</evidence>
<evidence type="ECO:0000256" key="1">
    <source>
        <dbReference type="ARBA" id="ARBA00004141"/>
    </source>
</evidence>
<dbReference type="GO" id="GO:0015095">
    <property type="term" value="F:magnesium ion transmembrane transporter activity"/>
    <property type="evidence" value="ECO:0007669"/>
    <property type="project" value="InterPro"/>
</dbReference>
<keyword evidence="2 6" id="KW-0812">Transmembrane</keyword>
<dbReference type="GO" id="GO:0016020">
    <property type="term" value="C:membrane"/>
    <property type="evidence" value="ECO:0007669"/>
    <property type="project" value="UniProtKB-SubCell"/>
</dbReference>
<feature type="chain" id="PRO_5030709425" description="EamA domain-containing protein" evidence="7">
    <location>
        <begin position="21"/>
        <end position="575"/>
    </location>
</feature>
<feature type="region of interest" description="Disordered" evidence="5">
    <location>
        <begin position="552"/>
        <end position="575"/>
    </location>
</feature>
<feature type="transmembrane region" description="Helical" evidence="6">
    <location>
        <begin position="401"/>
        <end position="421"/>
    </location>
</feature>
<dbReference type="InterPro" id="IPR008521">
    <property type="entry name" value="Mg_trans_NIPA"/>
</dbReference>
<feature type="transmembrane region" description="Helical" evidence="6">
    <location>
        <begin position="336"/>
        <end position="354"/>
    </location>
</feature>
<evidence type="ECO:0000313" key="8">
    <source>
        <dbReference type="EMBL" id="CAE2327243.1"/>
    </source>
</evidence>
<dbReference type="EMBL" id="HBKN01039561">
    <property type="protein sequence ID" value="CAE2327243.1"/>
    <property type="molecule type" value="Transcribed_RNA"/>
</dbReference>
<name>A0A7S4P8M7_GUITH</name>
<evidence type="ECO:0000256" key="7">
    <source>
        <dbReference type="SAM" id="SignalP"/>
    </source>
</evidence>
<sequence length="575" mass="62828">MSKLWVRTTFLLPLLLAVRAGLHDVPKMVDDQPSMAKNRGMSHASSGYEPARSGACTEAYTERVCLRRSGCAWCMVKHNEDADGDGVRAVSSIRRKSKSTSLRGKRGQQLECGKWSACVGPPGLCELRRDRKSCEKDSEVDVPCAWCASEDRCVTYTSNASGHLVAQCVGCDGKFNSGMKTDVCGVCGGTNSTCFAFTRQEQIGILLALSGNILISVSLNTQKYAHNQNELLSGGKLPYIRLKLWWVGMVLMAMGETGNFLAYAYAPATVVAPLGAVSVISNSILAHYILREHIGPRNLFGVAMAILGSVLIVLYAPSSDKQLTMEVLIEYMSDSGFAFFVISISIAILILFLLPDNIKKRYVVIYTLICSLTGSLTVMCVKGVSTALVLTLQGNNQFYNVLPWILVAVTVGTLIVQLKYLNLAMMHFGASEVVPVYYVLFTFCSIMAGIVLYKEYHQHCPPTNPDCHYTLFFVSGCLVTFSGVYLITFAKRSKTNYRDELDDLADEMLDGRFLHRDAGGRSRSDWTAYGRGRAATVEVETEGLLGGTVMRVKNSPPSSPDAQGVELSSVAAQLR</sequence>
<feature type="transmembrane region" description="Helical" evidence="6">
    <location>
        <begin position="299"/>
        <end position="316"/>
    </location>
</feature>
<feature type="transmembrane region" description="Helical" evidence="6">
    <location>
        <begin position="433"/>
        <end position="453"/>
    </location>
</feature>
<gene>
    <name evidence="8" type="ORF">GTHE00462_LOCUS30953</name>
</gene>
<dbReference type="PANTHER" id="PTHR12570">
    <property type="match status" value="1"/>
</dbReference>
<evidence type="ECO:0000256" key="4">
    <source>
        <dbReference type="ARBA" id="ARBA00023136"/>
    </source>
</evidence>
<feature type="transmembrane region" description="Helical" evidence="6">
    <location>
        <begin position="363"/>
        <end position="389"/>
    </location>
</feature>
<protein>
    <recommendedName>
        <fullName evidence="9">EamA domain-containing protein</fullName>
    </recommendedName>
</protein>
<dbReference type="PANTHER" id="PTHR12570:SF65">
    <property type="entry name" value="MAGNESIUM TRANSPORTER NIPA9-RELATED"/>
    <property type="match status" value="1"/>
</dbReference>
<feature type="transmembrane region" description="Helical" evidence="6">
    <location>
        <begin position="468"/>
        <end position="488"/>
    </location>
</feature>
<comment type="subcellular location">
    <subcellularLocation>
        <location evidence="1">Membrane</location>
        <topology evidence="1">Multi-pass membrane protein</topology>
    </subcellularLocation>
</comment>
<dbReference type="AlphaFoldDB" id="A0A7S4P8M7"/>